<comment type="caution">
    <text evidence="2">The sequence shown here is derived from an EMBL/GenBank/DDBJ whole genome shotgun (WGS) entry which is preliminary data.</text>
</comment>
<dbReference type="EMBL" id="JAIVGD010000011">
    <property type="protein sequence ID" value="KAH0769062.1"/>
    <property type="molecule type" value="Genomic_DNA"/>
</dbReference>
<accession>A0ABQ7VKI8</accession>
<evidence type="ECO:0000256" key="1">
    <source>
        <dbReference type="SAM" id="MobiDB-lite"/>
    </source>
</evidence>
<feature type="compositionally biased region" description="Polar residues" evidence="1">
    <location>
        <begin position="66"/>
        <end position="77"/>
    </location>
</feature>
<name>A0ABQ7VKI8_SOLTU</name>
<reference evidence="2 3" key="1">
    <citation type="journal article" date="2021" name="bioRxiv">
        <title>Chromosome-scale and haplotype-resolved genome assembly of a tetraploid potato cultivar.</title>
        <authorList>
            <person name="Sun H."/>
            <person name="Jiao W.-B."/>
            <person name="Krause K."/>
            <person name="Campoy J.A."/>
            <person name="Goel M."/>
            <person name="Folz-Donahue K."/>
            <person name="Kukat C."/>
            <person name="Huettel B."/>
            <person name="Schneeberger K."/>
        </authorList>
    </citation>
    <scope>NUCLEOTIDE SEQUENCE [LARGE SCALE GENOMIC DNA]</scope>
    <source>
        <strain evidence="2">SolTubOtavaFocal</strain>
        <tissue evidence="2">Leaves</tissue>
    </source>
</reference>
<feature type="region of interest" description="Disordered" evidence="1">
    <location>
        <begin position="57"/>
        <end position="80"/>
    </location>
</feature>
<evidence type="ECO:0000313" key="3">
    <source>
        <dbReference type="Proteomes" id="UP000826656"/>
    </source>
</evidence>
<evidence type="ECO:0000313" key="2">
    <source>
        <dbReference type="EMBL" id="KAH0769062.1"/>
    </source>
</evidence>
<sequence>MAKMEQEIDDIKKLIADVKNSSHENSLDYNLRDSSDEDLEGYSYIHTTGYPNFDCNAQHSPDMHPLSQNEAFDNSENGGRHFNTETNQISFTNELASQPWTNLIEMKIENETPYNLVDIPMTSLHVVDMVKDFIKQYEPPNSASKGCGLLKRKSIESPEGMKGHESQKKVAKLTLGHYCLNEAQSRNKGKTIVTEAPNVPPLMPEARKAQTVIPLSMLGHTVDKCQRLKEEIQKLLDSGMIIQRHVIRPKFVWHQLSAVMPTSSHNQAIYPQGVNPVPPYNQATVG</sequence>
<gene>
    <name evidence="2" type="ORF">KY290_013043</name>
</gene>
<keyword evidence="3" id="KW-1185">Reference proteome</keyword>
<proteinExistence type="predicted"/>
<protein>
    <recommendedName>
        <fullName evidence="4">Polyprotein protein</fullName>
    </recommendedName>
</protein>
<dbReference type="Proteomes" id="UP000826656">
    <property type="component" value="Unassembled WGS sequence"/>
</dbReference>
<evidence type="ECO:0008006" key="4">
    <source>
        <dbReference type="Google" id="ProtNLM"/>
    </source>
</evidence>
<organism evidence="2 3">
    <name type="scientific">Solanum tuberosum</name>
    <name type="common">Potato</name>
    <dbReference type="NCBI Taxonomy" id="4113"/>
    <lineage>
        <taxon>Eukaryota</taxon>
        <taxon>Viridiplantae</taxon>
        <taxon>Streptophyta</taxon>
        <taxon>Embryophyta</taxon>
        <taxon>Tracheophyta</taxon>
        <taxon>Spermatophyta</taxon>
        <taxon>Magnoliopsida</taxon>
        <taxon>eudicotyledons</taxon>
        <taxon>Gunneridae</taxon>
        <taxon>Pentapetalae</taxon>
        <taxon>asterids</taxon>
        <taxon>lamiids</taxon>
        <taxon>Solanales</taxon>
        <taxon>Solanaceae</taxon>
        <taxon>Solanoideae</taxon>
        <taxon>Solaneae</taxon>
        <taxon>Solanum</taxon>
    </lineage>
</organism>